<keyword evidence="2" id="KW-1185">Reference proteome</keyword>
<evidence type="ECO:0000313" key="1">
    <source>
        <dbReference type="EMBL" id="GGI56779.1"/>
    </source>
</evidence>
<gene>
    <name evidence="1" type="ORF">GCM10011444_10880</name>
</gene>
<sequence length="234" mass="25404">MVVSFATNAQEVRVIDNKGTIETIRNNSVTTSNTAPTNPVEGDIWYDTSGTTTVTKTYDGTDWIANFSNVYVGFFIIDNTTLTTTGTYSQDIRTLPFEPSQITFTAQPNLRGFDINNNSGTGNNTNRLDNTFGNMHGFARANGANIDQAVIFSGGSGSSINNISRYSNDAQCIGIRYTNNNGNNLGVISAVVDTFETDGFDLNITYTIGTNGGNLDVRNDVLDESLIVMFTAYR</sequence>
<accession>A0ABQ2BWA2</accession>
<protein>
    <submittedName>
        <fullName evidence="1">Uncharacterized protein</fullName>
    </submittedName>
</protein>
<proteinExistence type="predicted"/>
<dbReference type="EMBL" id="BMDQ01000001">
    <property type="protein sequence ID" value="GGI56779.1"/>
    <property type="molecule type" value="Genomic_DNA"/>
</dbReference>
<name>A0ABQ2BWA2_9FLAO</name>
<reference evidence="2" key="1">
    <citation type="journal article" date="2019" name="Int. J. Syst. Evol. Microbiol.">
        <title>The Global Catalogue of Microorganisms (GCM) 10K type strain sequencing project: providing services to taxonomists for standard genome sequencing and annotation.</title>
        <authorList>
            <consortium name="The Broad Institute Genomics Platform"/>
            <consortium name="The Broad Institute Genome Sequencing Center for Infectious Disease"/>
            <person name="Wu L."/>
            <person name="Ma J."/>
        </authorList>
    </citation>
    <scope>NUCLEOTIDE SEQUENCE [LARGE SCALE GENOMIC DNA]</scope>
    <source>
        <strain evidence="2">CCM 8681</strain>
    </source>
</reference>
<evidence type="ECO:0000313" key="2">
    <source>
        <dbReference type="Proteomes" id="UP000624701"/>
    </source>
</evidence>
<dbReference type="Proteomes" id="UP000624701">
    <property type="component" value="Unassembled WGS sequence"/>
</dbReference>
<organism evidence="1 2">
    <name type="scientific">Winogradskyella haliclonae</name>
    <dbReference type="NCBI Taxonomy" id="2048558"/>
    <lineage>
        <taxon>Bacteria</taxon>
        <taxon>Pseudomonadati</taxon>
        <taxon>Bacteroidota</taxon>
        <taxon>Flavobacteriia</taxon>
        <taxon>Flavobacteriales</taxon>
        <taxon>Flavobacteriaceae</taxon>
        <taxon>Winogradskyella</taxon>
    </lineage>
</organism>
<comment type="caution">
    <text evidence="1">The sequence shown here is derived from an EMBL/GenBank/DDBJ whole genome shotgun (WGS) entry which is preliminary data.</text>
</comment>